<dbReference type="PANTHER" id="PTHR33525:SF3">
    <property type="entry name" value="RIBONUCLEASE Y"/>
    <property type="match status" value="1"/>
</dbReference>
<dbReference type="AlphaFoldDB" id="A0A0T5XD14"/>
<keyword evidence="3" id="KW-1185">Reference proteome</keyword>
<proteinExistence type="predicted"/>
<accession>A0A0T5XD14</accession>
<dbReference type="EMBL" id="ACJX03000001">
    <property type="protein sequence ID" value="KRT36234.1"/>
    <property type="molecule type" value="Genomic_DNA"/>
</dbReference>
<name>A0A0T5XD14_9BACT</name>
<protein>
    <submittedName>
        <fullName evidence="2">HDIG domain protein</fullName>
    </submittedName>
</protein>
<evidence type="ECO:0000259" key="1">
    <source>
        <dbReference type="PROSITE" id="PS51833"/>
    </source>
</evidence>
<dbReference type="STRING" id="592015.HMPREF1705_03503"/>
<sequence>MPTDGSPREIVKKRILKKVKDIPSLPQFVLLTLKKLDDERSSASDVANTLSKDQGLVVRVLRLANSAYYGIPRTITSVTEAVAILGYKTLRSIVLAASIYPYMSGSQKGYALDKGELWRHSLGVAYLSRYIGEKVGGLDLEELYLAGLLHDIGKIVLNEYVRYGYSIISKMVEEEAVPFTQAEREVLGFDHAEIGEMIIDQWALPEVYALAARYHHTPDDLPDEKASYRPVVDVVHTSNSICLMLGFGLGADGLQHYMSEKSLERLQLKDEIELLMSEAVNILYQLDEEIRSEEII</sequence>
<dbReference type="InterPro" id="IPR006675">
    <property type="entry name" value="HDIG_dom"/>
</dbReference>
<dbReference type="InterPro" id="IPR003607">
    <property type="entry name" value="HD/PDEase_dom"/>
</dbReference>
<dbReference type="SMART" id="SM00471">
    <property type="entry name" value="HDc"/>
    <property type="match status" value="1"/>
</dbReference>
<reference evidence="3" key="1">
    <citation type="submission" date="2012-09" db="EMBL/GenBank/DDBJ databases">
        <authorList>
            <person name="Weinstock G."/>
            <person name="Sodergren E."/>
            <person name="Clifton S."/>
            <person name="Fulton L."/>
            <person name="Fulton B."/>
            <person name="Courtney L."/>
            <person name="Fronick C."/>
            <person name="Harrison M."/>
            <person name="Strong C."/>
            <person name="Farmer C."/>
            <person name="Delehaunty K."/>
            <person name="Markovic C."/>
            <person name="Hall O."/>
            <person name="Minx P."/>
            <person name="Tomlinson C."/>
            <person name="Mitreva M."/>
            <person name="Nelson J."/>
            <person name="Hou S."/>
            <person name="Wollam A."/>
            <person name="Pepin K.H."/>
            <person name="Johnson M."/>
            <person name="Bhonagiri V."/>
            <person name="Nash W.E."/>
            <person name="Suruliraj S."/>
            <person name="Warren W."/>
            <person name="Chinwalla A."/>
            <person name="Mardis E.R."/>
            <person name="Wilson R.K."/>
        </authorList>
    </citation>
    <scope>NUCLEOTIDE SEQUENCE [LARGE SCALE GENOMIC DNA]</scope>
    <source>
        <strain evidence="3">OS1</strain>
    </source>
</reference>
<dbReference type="InterPro" id="IPR013976">
    <property type="entry name" value="HDOD"/>
</dbReference>
<dbReference type="PROSITE" id="PS51833">
    <property type="entry name" value="HDOD"/>
    <property type="match status" value="1"/>
</dbReference>
<dbReference type="InterPro" id="IPR052340">
    <property type="entry name" value="RNase_Y/CdgJ"/>
</dbReference>
<dbReference type="NCBIfam" id="TIGR00277">
    <property type="entry name" value="HDIG"/>
    <property type="match status" value="1"/>
</dbReference>
<dbReference type="eggNOG" id="COG1639">
    <property type="taxonomic scope" value="Bacteria"/>
</dbReference>
<dbReference type="Gene3D" id="1.10.3210.10">
    <property type="entry name" value="Hypothetical protein af1432"/>
    <property type="match status" value="1"/>
</dbReference>
<dbReference type="SUPFAM" id="SSF109604">
    <property type="entry name" value="HD-domain/PDEase-like"/>
    <property type="match status" value="1"/>
</dbReference>
<organism evidence="2 3">
    <name type="scientific">Acetomicrobium hydrogeniformans ATCC BAA-1850</name>
    <dbReference type="NCBI Taxonomy" id="592015"/>
    <lineage>
        <taxon>Bacteria</taxon>
        <taxon>Thermotogati</taxon>
        <taxon>Synergistota</taxon>
        <taxon>Synergistia</taxon>
        <taxon>Synergistales</taxon>
        <taxon>Acetomicrobiaceae</taxon>
        <taxon>Acetomicrobium</taxon>
    </lineage>
</organism>
<dbReference type="RefSeq" id="WP_009201074.1">
    <property type="nucleotide sequence ID" value="NZ_ACJX03000001.1"/>
</dbReference>
<evidence type="ECO:0000313" key="3">
    <source>
        <dbReference type="Proteomes" id="UP000005273"/>
    </source>
</evidence>
<feature type="domain" description="HDOD" evidence="1">
    <location>
        <begin position="22"/>
        <end position="218"/>
    </location>
</feature>
<dbReference type="PANTHER" id="PTHR33525">
    <property type="match status" value="1"/>
</dbReference>
<comment type="caution">
    <text evidence="2">The sequence shown here is derived from an EMBL/GenBank/DDBJ whole genome shotgun (WGS) entry which is preliminary data.</text>
</comment>
<gene>
    <name evidence="2" type="ORF">HMPREF1705_03503</name>
</gene>
<dbReference type="Proteomes" id="UP000005273">
    <property type="component" value="Unassembled WGS sequence"/>
</dbReference>
<dbReference type="CDD" id="cd00077">
    <property type="entry name" value="HDc"/>
    <property type="match status" value="1"/>
</dbReference>
<dbReference type="Pfam" id="PF08668">
    <property type="entry name" value="HDOD"/>
    <property type="match status" value="1"/>
</dbReference>
<evidence type="ECO:0000313" key="2">
    <source>
        <dbReference type="EMBL" id="KRT36234.1"/>
    </source>
</evidence>
<dbReference type="OrthoDB" id="9788446at2"/>